<organism evidence="3">
    <name type="scientific">Selaginella moellendorffii</name>
    <name type="common">Spikemoss</name>
    <dbReference type="NCBI Taxonomy" id="88036"/>
    <lineage>
        <taxon>Eukaryota</taxon>
        <taxon>Viridiplantae</taxon>
        <taxon>Streptophyta</taxon>
        <taxon>Embryophyta</taxon>
        <taxon>Tracheophyta</taxon>
        <taxon>Lycopodiopsida</taxon>
        <taxon>Selaginellales</taxon>
        <taxon>Selaginellaceae</taxon>
        <taxon>Selaginella</taxon>
    </lineage>
</organism>
<dbReference type="AlphaFoldDB" id="D8S769"/>
<protein>
    <submittedName>
        <fullName evidence="2">Uncharacterized protein</fullName>
    </submittedName>
</protein>
<sequence length="484" mass="53862">MGEMRRLNSRGRIRRSSHSQKLEDELSQVPQEERSDTFYIIVKESTSRGFSILAETPVWPKHQHCFSKELNDDGGAFRKPTLLGELTPTRRGNVVVITTITMSSSASPLVSGIEEEVSDATMQRIHESPADIRLLQLLVDPLAHAAHSHELLLLLSSSSATAARPPCFSSPISATTMSSLRAASPLELLNDMKIPRTWPTPWSLPAYLYDPEMASSMEPLKACQIRSIEAVRCVSSFELGLIPMPPAFVIDKHVQDEVSQSFNWQHPLTVPTKALKYNALEWIVSYEDYRGMLMALSVRKLIKAPSDNGEDPVKELDAVDTVGFRKCVVVDLQGIGVNRKVGLFFVQDSLRDLMSGKLFAKVLATTIFDNDLWDMFGVHAVECDIIVDFRGTMEIIVNCHYSLLEIGPNDTTHQAGPSSTQAVGTANVDLVEHYLGPRSSAFVRVSVHLQNLQKDQTFMADVKTALAKFELLNLLHRSVAYQMQ</sequence>
<evidence type="ECO:0000313" key="3">
    <source>
        <dbReference type="Proteomes" id="UP000001514"/>
    </source>
</evidence>
<proteinExistence type="predicted"/>
<gene>
    <name evidence="2" type="ORF">SELMODRAFT_418905</name>
</gene>
<evidence type="ECO:0000256" key="1">
    <source>
        <dbReference type="SAM" id="MobiDB-lite"/>
    </source>
</evidence>
<accession>D8S769</accession>
<dbReference type="HOGENOM" id="CLU_564297_0_0_1"/>
<dbReference type="KEGG" id="smo:SELMODRAFT_418905"/>
<keyword evidence="3" id="KW-1185">Reference proteome</keyword>
<dbReference type="InParanoid" id="D8S769"/>
<dbReference type="EMBL" id="GL377605">
    <property type="protein sequence ID" value="EFJ19702.1"/>
    <property type="molecule type" value="Genomic_DNA"/>
</dbReference>
<evidence type="ECO:0000313" key="2">
    <source>
        <dbReference type="EMBL" id="EFJ19702.1"/>
    </source>
</evidence>
<feature type="compositionally biased region" description="Basic residues" evidence="1">
    <location>
        <begin position="7"/>
        <end position="18"/>
    </location>
</feature>
<dbReference type="Proteomes" id="UP000001514">
    <property type="component" value="Unassembled WGS sequence"/>
</dbReference>
<feature type="region of interest" description="Disordered" evidence="1">
    <location>
        <begin position="1"/>
        <end position="29"/>
    </location>
</feature>
<reference evidence="2 3" key="1">
    <citation type="journal article" date="2011" name="Science">
        <title>The Selaginella genome identifies genetic changes associated with the evolution of vascular plants.</title>
        <authorList>
            <person name="Banks J.A."/>
            <person name="Nishiyama T."/>
            <person name="Hasebe M."/>
            <person name="Bowman J.L."/>
            <person name="Gribskov M."/>
            <person name="dePamphilis C."/>
            <person name="Albert V.A."/>
            <person name="Aono N."/>
            <person name="Aoyama T."/>
            <person name="Ambrose B.A."/>
            <person name="Ashton N.W."/>
            <person name="Axtell M.J."/>
            <person name="Barker E."/>
            <person name="Barker M.S."/>
            <person name="Bennetzen J.L."/>
            <person name="Bonawitz N.D."/>
            <person name="Chapple C."/>
            <person name="Cheng C."/>
            <person name="Correa L.G."/>
            <person name="Dacre M."/>
            <person name="DeBarry J."/>
            <person name="Dreyer I."/>
            <person name="Elias M."/>
            <person name="Engstrom E.M."/>
            <person name="Estelle M."/>
            <person name="Feng L."/>
            <person name="Finet C."/>
            <person name="Floyd S.K."/>
            <person name="Frommer W.B."/>
            <person name="Fujita T."/>
            <person name="Gramzow L."/>
            <person name="Gutensohn M."/>
            <person name="Harholt J."/>
            <person name="Hattori M."/>
            <person name="Heyl A."/>
            <person name="Hirai T."/>
            <person name="Hiwatashi Y."/>
            <person name="Ishikawa M."/>
            <person name="Iwata M."/>
            <person name="Karol K.G."/>
            <person name="Koehler B."/>
            <person name="Kolukisaoglu U."/>
            <person name="Kubo M."/>
            <person name="Kurata T."/>
            <person name="Lalonde S."/>
            <person name="Li K."/>
            <person name="Li Y."/>
            <person name="Litt A."/>
            <person name="Lyons E."/>
            <person name="Manning G."/>
            <person name="Maruyama T."/>
            <person name="Michael T.P."/>
            <person name="Mikami K."/>
            <person name="Miyazaki S."/>
            <person name="Morinaga S."/>
            <person name="Murata T."/>
            <person name="Mueller-Roeber B."/>
            <person name="Nelson D.R."/>
            <person name="Obara M."/>
            <person name="Oguri Y."/>
            <person name="Olmstead R.G."/>
            <person name="Onodera N."/>
            <person name="Petersen B.L."/>
            <person name="Pils B."/>
            <person name="Prigge M."/>
            <person name="Rensing S.A."/>
            <person name="Riano-Pachon D.M."/>
            <person name="Roberts A.W."/>
            <person name="Sato Y."/>
            <person name="Scheller H.V."/>
            <person name="Schulz B."/>
            <person name="Schulz C."/>
            <person name="Shakirov E.V."/>
            <person name="Shibagaki N."/>
            <person name="Shinohara N."/>
            <person name="Shippen D.E."/>
            <person name="Soerensen I."/>
            <person name="Sotooka R."/>
            <person name="Sugimoto N."/>
            <person name="Sugita M."/>
            <person name="Sumikawa N."/>
            <person name="Tanurdzic M."/>
            <person name="Theissen G."/>
            <person name="Ulvskov P."/>
            <person name="Wakazuki S."/>
            <person name="Weng J.K."/>
            <person name="Willats W.W."/>
            <person name="Wipf D."/>
            <person name="Wolf P.G."/>
            <person name="Yang L."/>
            <person name="Zimmer A.D."/>
            <person name="Zhu Q."/>
            <person name="Mitros T."/>
            <person name="Hellsten U."/>
            <person name="Loque D."/>
            <person name="Otillar R."/>
            <person name="Salamov A."/>
            <person name="Schmutz J."/>
            <person name="Shapiro H."/>
            <person name="Lindquist E."/>
            <person name="Lucas S."/>
            <person name="Rokhsar D."/>
            <person name="Grigoriev I.V."/>
        </authorList>
    </citation>
    <scope>NUCLEOTIDE SEQUENCE [LARGE SCALE GENOMIC DNA]</scope>
</reference>
<name>D8S769_SELML</name>
<dbReference type="Gramene" id="EFJ19702">
    <property type="protein sequence ID" value="EFJ19702"/>
    <property type="gene ID" value="SELMODRAFT_418905"/>
</dbReference>